<keyword evidence="2" id="KW-1133">Transmembrane helix</keyword>
<organism evidence="5 6">
    <name type="scientific">[Muricauda] lutisoli</name>
    <dbReference type="NCBI Taxonomy" id="2816035"/>
    <lineage>
        <taxon>Bacteria</taxon>
        <taxon>Pseudomonadati</taxon>
        <taxon>Bacteroidota</taxon>
        <taxon>Flavobacteriia</taxon>
        <taxon>Flavobacteriales</taxon>
        <taxon>Flavobacteriaceae</taxon>
        <taxon>Allomuricauda</taxon>
    </lineage>
</organism>
<dbReference type="InterPro" id="IPR012910">
    <property type="entry name" value="Plug_dom"/>
</dbReference>
<keyword evidence="1 2" id="KW-0812">Transmembrane</keyword>
<reference evidence="5 6" key="1">
    <citation type="submission" date="2021-03" db="EMBL/GenBank/DDBJ databases">
        <title>Muricauda sp. CAU 1631 isolated from Incheon.</title>
        <authorList>
            <person name="Kim W."/>
        </authorList>
    </citation>
    <scope>NUCLEOTIDE SEQUENCE [LARGE SCALE GENOMIC DNA]</scope>
    <source>
        <strain evidence="5 6">CAU 1631</strain>
    </source>
</reference>
<dbReference type="Proteomes" id="UP000664163">
    <property type="component" value="Unassembled WGS sequence"/>
</dbReference>
<sequence>MESISMYFLQSALISGGFLAVYHIFLKQETFFKENRLFLLSGLLLSFVFPLIKIQKTIVVSKPMLVKATDTGTQTISTIAENSLFTPQNILFTVYITISAFLFVKFLFKLISLKHLAKDAHKRRETPFMHLVTEKNISPFSFFNYLFYNPRLFEANELHSVLEHEKVHARQYHTVDILLLEVLKIFFWFNPVLWMYKSAVRQNLEYLADHFAIAQTDDKKSYQYLMLKQAVDTQEYALANSFYNSLIKKRIVMLNQNQSKKINILKTLVVAPLLGLFLVSFSIEETYLYKNPDSVENLMDSEIVTDEKTVELTIDKNTSDAELDNIKKDLAKDGIDFSYTTVRNDDREIISITLNLSGKNSEGKNFSGNYNSNSDGPINPITVLYDDENNAVSFWNAHKENEIQIHTIGKGNVSWSTSDEKEIIVKKVDGKRKVIINGEEVSEDKLHSMDIHLDSDDEKESVFIVKRNDDDKHVMIEKLGNKKDGVHVMKIIDSDGEEIEVKKSTNVMIIKDSDDDEVISGDDDGRFFYIKSDGKEAPLYFIDGKKVKSKDLKKISPEDIENINVFKGDKAIEKYGKKAKNGVVEITTKKGN</sequence>
<proteinExistence type="inferred from homology"/>
<keyword evidence="1" id="KW-0813">Transport</keyword>
<dbReference type="Pfam" id="PF05569">
    <property type="entry name" value="Peptidase_M56"/>
    <property type="match status" value="1"/>
</dbReference>
<evidence type="ECO:0000259" key="3">
    <source>
        <dbReference type="Pfam" id="PF05569"/>
    </source>
</evidence>
<accession>A0ABS3ESV2</accession>
<keyword evidence="1" id="KW-1134">Transmembrane beta strand</keyword>
<keyword evidence="5" id="KW-0675">Receptor</keyword>
<dbReference type="EMBL" id="JAFLND010000001">
    <property type="protein sequence ID" value="MBO0329213.1"/>
    <property type="molecule type" value="Genomic_DNA"/>
</dbReference>
<dbReference type="PANTHER" id="PTHR34978:SF3">
    <property type="entry name" value="SLR0241 PROTEIN"/>
    <property type="match status" value="1"/>
</dbReference>
<comment type="similarity">
    <text evidence="1">Belongs to the TonB-dependent receptor family.</text>
</comment>
<dbReference type="PROSITE" id="PS52016">
    <property type="entry name" value="TONB_DEPENDENT_REC_3"/>
    <property type="match status" value="1"/>
</dbReference>
<name>A0ABS3ESV2_9FLAO</name>
<evidence type="ECO:0000256" key="2">
    <source>
        <dbReference type="SAM" id="Phobius"/>
    </source>
</evidence>
<feature type="transmembrane region" description="Helical" evidence="2">
    <location>
        <begin position="263"/>
        <end position="283"/>
    </location>
</feature>
<dbReference type="SUPFAM" id="SSF56935">
    <property type="entry name" value="Porins"/>
    <property type="match status" value="1"/>
</dbReference>
<dbReference type="InterPro" id="IPR037066">
    <property type="entry name" value="Plug_dom_sf"/>
</dbReference>
<dbReference type="PANTHER" id="PTHR34978">
    <property type="entry name" value="POSSIBLE SENSOR-TRANSDUCER PROTEIN BLAR"/>
    <property type="match status" value="1"/>
</dbReference>
<keyword evidence="1" id="KW-0998">Cell outer membrane</keyword>
<evidence type="ECO:0000256" key="1">
    <source>
        <dbReference type="PROSITE-ProRule" id="PRU01360"/>
    </source>
</evidence>
<dbReference type="Pfam" id="PF07715">
    <property type="entry name" value="Plug"/>
    <property type="match status" value="1"/>
</dbReference>
<dbReference type="RefSeq" id="WP_207069729.1">
    <property type="nucleotide sequence ID" value="NZ_JAFLND010000001.1"/>
</dbReference>
<feature type="domain" description="Peptidase M56" evidence="3">
    <location>
        <begin position="153"/>
        <end position="254"/>
    </location>
</feature>
<dbReference type="InterPro" id="IPR008756">
    <property type="entry name" value="Peptidase_M56"/>
</dbReference>
<evidence type="ECO:0000313" key="6">
    <source>
        <dbReference type="Proteomes" id="UP000664163"/>
    </source>
</evidence>
<dbReference type="InterPro" id="IPR052173">
    <property type="entry name" value="Beta-lactam_resp_regulator"/>
</dbReference>
<dbReference type="Gene3D" id="2.170.130.10">
    <property type="entry name" value="TonB-dependent receptor, plug domain"/>
    <property type="match status" value="1"/>
</dbReference>
<gene>
    <name evidence="5" type="ORF">J0X13_01565</name>
</gene>
<comment type="caution">
    <text evidence="5">The sequence shown here is derived from an EMBL/GenBank/DDBJ whole genome shotgun (WGS) entry which is preliminary data.</text>
</comment>
<dbReference type="CDD" id="cd07341">
    <property type="entry name" value="M56_BlaR1_MecR1_like"/>
    <property type="match status" value="1"/>
</dbReference>
<evidence type="ECO:0000313" key="5">
    <source>
        <dbReference type="EMBL" id="MBO0329213.1"/>
    </source>
</evidence>
<keyword evidence="1 2" id="KW-0472">Membrane</keyword>
<comment type="subcellular location">
    <subcellularLocation>
        <location evidence="1">Cell outer membrane</location>
        <topology evidence="1">Multi-pass membrane protein</topology>
    </subcellularLocation>
</comment>
<dbReference type="InterPro" id="IPR039426">
    <property type="entry name" value="TonB-dep_rcpt-like"/>
</dbReference>
<feature type="transmembrane region" description="Helical" evidence="2">
    <location>
        <begin position="6"/>
        <end position="25"/>
    </location>
</feature>
<feature type="transmembrane region" description="Helical" evidence="2">
    <location>
        <begin position="37"/>
        <end position="54"/>
    </location>
</feature>
<feature type="domain" description="TonB-dependent receptor plug" evidence="4">
    <location>
        <begin position="520"/>
        <end position="583"/>
    </location>
</feature>
<evidence type="ECO:0000259" key="4">
    <source>
        <dbReference type="Pfam" id="PF07715"/>
    </source>
</evidence>
<keyword evidence="6" id="KW-1185">Reference proteome</keyword>
<protein>
    <submittedName>
        <fullName evidence="5">TonB-dependent receptor plug domain-containing protein</fullName>
    </submittedName>
</protein>
<feature type="transmembrane region" description="Helical" evidence="2">
    <location>
        <begin position="90"/>
        <end position="108"/>
    </location>
</feature>